<dbReference type="PANTHER" id="PTHR36503:SF1">
    <property type="entry name" value="BLR2520 PROTEIN"/>
    <property type="match status" value="1"/>
</dbReference>
<dbReference type="Proteomes" id="UP000003111">
    <property type="component" value="Unassembled WGS sequence"/>
</dbReference>
<comment type="caution">
    <text evidence="2">The sequence shown here is derived from an EMBL/GenBank/DDBJ whole genome shotgun (WGS) entry which is preliminary data.</text>
</comment>
<feature type="domain" description="VOC" evidence="1">
    <location>
        <begin position="4"/>
        <end position="131"/>
    </location>
</feature>
<evidence type="ECO:0000259" key="1">
    <source>
        <dbReference type="PROSITE" id="PS51819"/>
    </source>
</evidence>
<dbReference type="SUPFAM" id="SSF54593">
    <property type="entry name" value="Glyoxalase/Bleomycin resistance protein/Dihydroxybiphenyl dioxygenase"/>
    <property type="match status" value="1"/>
</dbReference>
<sequence>MDQRMSVVTLGVDDLDRARTFYERGLGWRRGNVEDEVAFYQLPGFVVALWSRDEQAADAGLPVRPRDEVGTSCGGITLAQNQPDPATVDAVVAEVVAAGGRVTRAAAPTSWGGYSAYVSDPDGHVWEIAFNPAWHVDSDGGTSLGS</sequence>
<proteinExistence type="predicted"/>
<organism evidence="2 3">
    <name type="scientific">Aeromicrobium marinum DSM 15272</name>
    <dbReference type="NCBI Taxonomy" id="585531"/>
    <lineage>
        <taxon>Bacteria</taxon>
        <taxon>Bacillati</taxon>
        <taxon>Actinomycetota</taxon>
        <taxon>Actinomycetes</taxon>
        <taxon>Propionibacteriales</taxon>
        <taxon>Nocardioidaceae</taxon>
        <taxon>Aeromicrobium</taxon>
    </lineage>
</organism>
<evidence type="ECO:0000313" key="2">
    <source>
        <dbReference type="EMBL" id="EFQ83737.1"/>
    </source>
</evidence>
<dbReference type="EMBL" id="ACLF03000004">
    <property type="protein sequence ID" value="EFQ83737.1"/>
    <property type="molecule type" value="Genomic_DNA"/>
</dbReference>
<dbReference type="AlphaFoldDB" id="E2SBJ1"/>
<dbReference type="InterPro" id="IPR029068">
    <property type="entry name" value="Glyas_Bleomycin-R_OHBP_Dase"/>
</dbReference>
<keyword evidence="3" id="KW-1185">Reference proteome</keyword>
<dbReference type="OrthoDB" id="9798430at2"/>
<dbReference type="PROSITE" id="PS51819">
    <property type="entry name" value="VOC"/>
    <property type="match status" value="1"/>
</dbReference>
<dbReference type="InterPro" id="IPR037523">
    <property type="entry name" value="VOC_core"/>
</dbReference>
<name>E2SBJ1_9ACTN</name>
<evidence type="ECO:0000313" key="3">
    <source>
        <dbReference type="Proteomes" id="UP000003111"/>
    </source>
</evidence>
<gene>
    <name evidence="2" type="ORF">HMPREF0063_11400</name>
</gene>
<dbReference type="RefSeq" id="WP_007078421.1">
    <property type="nucleotide sequence ID" value="NZ_CM001024.1"/>
</dbReference>
<dbReference type="Pfam" id="PF00903">
    <property type="entry name" value="Glyoxalase"/>
    <property type="match status" value="1"/>
</dbReference>
<dbReference type="InterPro" id="IPR004360">
    <property type="entry name" value="Glyas_Fos-R_dOase_dom"/>
</dbReference>
<protein>
    <submittedName>
        <fullName evidence="2">Glyoxalase family protein</fullName>
    </submittedName>
</protein>
<dbReference type="PANTHER" id="PTHR36503">
    <property type="entry name" value="BLR2520 PROTEIN"/>
    <property type="match status" value="1"/>
</dbReference>
<reference evidence="2" key="1">
    <citation type="submission" date="2010-08" db="EMBL/GenBank/DDBJ databases">
        <authorList>
            <person name="Muzny D."/>
            <person name="Qin X."/>
            <person name="Buhay C."/>
            <person name="Dugan-Rocha S."/>
            <person name="Ding Y."/>
            <person name="Chen G."/>
            <person name="Hawes A."/>
            <person name="Holder M."/>
            <person name="Jhangiani S."/>
            <person name="Johnson A."/>
            <person name="Khan Z."/>
            <person name="Li Z."/>
            <person name="Liu W."/>
            <person name="Liu X."/>
            <person name="Perez L."/>
            <person name="Shen H."/>
            <person name="Wang Q."/>
            <person name="Watt J."/>
            <person name="Xi L."/>
            <person name="Xin Y."/>
            <person name="Zhou J."/>
            <person name="Deng J."/>
            <person name="Jiang H."/>
            <person name="Liu Y."/>
            <person name="Qu J."/>
            <person name="Song X.-Z."/>
            <person name="Zhang L."/>
            <person name="Villasana D."/>
            <person name="Johnson A."/>
            <person name="Liu J."/>
            <person name="Liyanage D."/>
            <person name="Lorensuhewa L."/>
            <person name="Robinson T."/>
            <person name="Song A."/>
            <person name="Song B.-B."/>
            <person name="Dinh H."/>
            <person name="Thornton R."/>
            <person name="Coyle M."/>
            <person name="Francisco L."/>
            <person name="Jackson L."/>
            <person name="Javaid M."/>
            <person name="Korchina V."/>
            <person name="Kovar C."/>
            <person name="Mata R."/>
            <person name="Mathew T."/>
            <person name="Ngo R."/>
            <person name="Nguyen L."/>
            <person name="Nguyen N."/>
            <person name="Okwuonu G."/>
            <person name="Ongeri F."/>
            <person name="Pham C."/>
            <person name="Simmons D."/>
            <person name="Wilczek-Boney K."/>
            <person name="Hale W."/>
            <person name="Jakkamsetti A."/>
            <person name="Pham P."/>
            <person name="Ruth R."/>
            <person name="San Lucas F."/>
            <person name="Warren J."/>
            <person name="Zhang J."/>
            <person name="Zhao Z."/>
            <person name="Zhou C."/>
            <person name="Zhu D."/>
            <person name="Lee S."/>
            <person name="Bess C."/>
            <person name="Blankenburg K."/>
            <person name="Forbes L."/>
            <person name="Fu Q."/>
            <person name="Gubbala S."/>
            <person name="Hirani K."/>
            <person name="Jayaseelan J.C."/>
            <person name="Lara F."/>
            <person name="Munidasa M."/>
            <person name="Palculict T."/>
            <person name="Patil S."/>
            <person name="Pu L.-L."/>
            <person name="Saada N."/>
            <person name="Tang L."/>
            <person name="Weissenberger G."/>
            <person name="Zhu Y."/>
            <person name="Hemphill L."/>
            <person name="Shang Y."/>
            <person name="Youmans B."/>
            <person name="Ayvaz T."/>
            <person name="Ross M."/>
            <person name="Santibanez J."/>
            <person name="Aqrawi P."/>
            <person name="Gross S."/>
            <person name="Joshi V."/>
            <person name="Fowler G."/>
            <person name="Nazareth L."/>
            <person name="Reid J."/>
            <person name="Worley K."/>
            <person name="Petrosino J."/>
            <person name="Highlander S."/>
            <person name="Gibbs R."/>
        </authorList>
    </citation>
    <scope>NUCLEOTIDE SEQUENCE [LARGE SCALE GENOMIC DNA]</scope>
    <source>
        <strain evidence="2">DSM 15272</strain>
    </source>
</reference>
<dbReference type="eggNOG" id="COG0346">
    <property type="taxonomic scope" value="Bacteria"/>
</dbReference>
<dbReference type="Gene3D" id="3.10.180.10">
    <property type="entry name" value="2,3-Dihydroxybiphenyl 1,2-Dioxygenase, domain 1"/>
    <property type="match status" value="1"/>
</dbReference>
<accession>E2SBJ1</accession>
<dbReference type="HOGENOM" id="CLU_046006_18_0_11"/>